<dbReference type="PANTHER" id="PTHR35011">
    <property type="entry name" value="2,3-DIKETO-L-GULONATE TRAP TRANSPORTER SMALL PERMEASE PROTEIN YIAM"/>
    <property type="match status" value="1"/>
</dbReference>
<organism evidence="11 12">
    <name type="scientific">Marinobacter algicola DG893</name>
    <dbReference type="NCBI Taxonomy" id="443152"/>
    <lineage>
        <taxon>Bacteria</taxon>
        <taxon>Pseudomonadati</taxon>
        <taxon>Pseudomonadota</taxon>
        <taxon>Gammaproteobacteria</taxon>
        <taxon>Pseudomonadales</taxon>
        <taxon>Marinobacteraceae</taxon>
        <taxon>Marinobacter</taxon>
    </lineage>
</organism>
<keyword evidence="6 9" id="KW-1133">Transmembrane helix</keyword>
<gene>
    <name evidence="11" type="ORF">MDG893_19769</name>
</gene>
<comment type="similarity">
    <text evidence="8 9">Belongs to the TRAP transporter small permease family.</text>
</comment>
<evidence type="ECO:0000256" key="8">
    <source>
        <dbReference type="ARBA" id="ARBA00038436"/>
    </source>
</evidence>
<evidence type="ECO:0000256" key="2">
    <source>
        <dbReference type="ARBA" id="ARBA00022448"/>
    </source>
</evidence>
<keyword evidence="5 9" id="KW-0812">Transmembrane</keyword>
<dbReference type="STRING" id="443152.MDG893_19769"/>
<dbReference type="AlphaFoldDB" id="A6F0Q8"/>
<dbReference type="GO" id="GO:0005886">
    <property type="term" value="C:plasma membrane"/>
    <property type="evidence" value="ECO:0007669"/>
    <property type="project" value="UniProtKB-SubCell"/>
</dbReference>
<comment type="subcellular location">
    <subcellularLocation>
        <location evidence="1 9">Cell inner membrane</location>
        <topology evidence="1 9">Multi-pass membrane protein</topology>
    </subcellularLocation>
</comment>
<evidence type="ECO:0000256" key="3">
    <source>
        <dbReference type="ARBA" id="ARBA00022475"/>
    </source>
</evidence>
<feature type="transmembrane region" description="Helical" evidence="9">
    <location>
        <begin position="27"/>
        <end position="47"/>
    </location>
</feature>
<evidence type="ECO:0000256" key="5">
    <source>
        <dbReference type="ARBA" id="ARBA00022692"/>
    </source>
</evidence>
<keyword evidence="4 9" id="KW-0997">Cell inner membrane</keyword>
<sequence length="184" mass="20367">MANAGEELTVWNINMFILKMAERMSDIAGVIAALLTIPLIASLVYEVFSRYVLGSPTYWVYEVSYMLMGSIFALAMGYALKIKQHVSVDLIYARLSARSKAVVDVIGYCAFGFAVWWMTIELFASVINAYQSGEVTGKSAWSPVVWPVYTTWFLGFFMLGVQVIAELIKATATLISGKAWEGNA</sequence>
<keyword evidence="3" id="KW-1003">Cell membrane</keyword>
<feature type="transmembrane region" description="Helical" evidence="9">
    <location>
        <begin position="101"/>
        <end position="124"/>
    </location>
</feature>
<keyword evidence="12" id="KW-1185">Reference proteome</keyword>
<name>A6F0Q8_9GAMM</name>
<dbReference type="Pfam" id="PF04290">
    <property type="entry name" value="DctQ"/>
    <property type="match status" value="1"/>
</dbReference>
<proteinExistence type="inferred from homology"/>
<evidence type="ECO:0000256" key="7">
    <source>
        <dbReference type="ARBA" id="ARBA00023136"/>
    </source>
</evidence>
<keyword evidence="2 9" id="KW-0813">Transport</keyword>
<dbReference type="EMBL" id="ABCP01000014">
    <property type="protein sequence ID" value="EDM47647.1"/>
    <property type="molecule type" value="Genomic_DNA"/>
</dbReference>
<evidence type="ECO:0000256" key="4">
    <source>
        <dbReference type="ARBA" id="ARBA00022519"/>
    </source>
</evidence>
<reference evidence="11 12" key="1">
    <citation type="submission" date="2007-06" db="EMBL/GenBank/DDBJ databases">
        <authorList>
            <person name="Green D."/>
            <person name="Ferriera S."/>
            <person name="Johnson J."/>
            <person name="Kravitz S."/>
            <person name="Beeson K."/>
            <person name="Sutton G."/>
            <person name="Rogers Y.-H."/>
            <person name="Friedman R."/>
            <person name="Frazier M."/>
            <person name="Venter J.C."/>
        </authorList>
    </citation>
    <scope>NUCLEOTIDE SEQUENCE [LARGE SCALE GENOMIC DNA]</scope>
    <source>
        <strain evidence="11 12">DG893</strain>
    </source>
</reference>
<evidence type="ECO:0000313" key="11">
    <source>
        <dbReference type="EMBL" id="EDM47647.1"/>
    </source>
</evidence>
<dbReference type="InterPro" id="IPR055348">
    <property type="entry name" value="DctQ"/>
</dbReference>
<evidence type="ECO:0000256" key="6">
    <source>
        <dbReference type="ARBA" id="ARBA00022989"/>
    </source>
</evidence>
<evidence type="ECO:0000256" key="9">
    <source>
        <dbReference type="RuleBase" id="RU369079"/>
    </source>
</evidence>
<comment type="function">
    <text evidence="9">Part of the tripartite ATP-independent periplasmic (TRAP) transport system.</text>
</comment>
<evidence type="ECO:0000259" key="10">
    <source>
        <dbReference type="Pfam" id="PF04290"/>
    </source>
</evidence>
<dbReference type="eggNOG" id="COG4665">
    <property type="taxonomic scope" value="Bacteria"/>
</dbReference>
<dbReference type="InterPro" id="IPR007387">
    <property type="entry name" value="TRAP_DctQ"/>
</dbReference>
<comment type="subunit">
    <text evidence="9">The complex comprises the extracytoplasmic solute receptor protein and the two transmembrane proteins.</text>
</comment>
<dbReference type="Proteomes" id="UP000005856">
    <property type="component" value="Unassembled WGS sequence"/>
</dbReference>
<feature type="transmembrane region" description="Helical" evidence="9">
    <location>
        <begin position="144"/>
        <end position="168"/>
    </location>
</feature>
<protein>
    <recommendedName>
        <fullName evidence="9">TRAP transporter small permease protein</fullName>
    </recommendedName>
</protein>
<feature type="domain" description="Tripartite ATP-independent periplasmic transporters DctQ component" evidence="10">
    <location>
        <begin position="40"/>
        <end position="170"/>
    </location>
</feature>
<dbReference type="GO" id="GO:0022857">
    <property type="term" value="F:transmembrane transporter activity"/>
    <property type="evidence" value="ECO:0007669"/>
    <property type="project" value="UniProtKB-UniRule"/>
</dbReference>
<keyword evidence="7 9" id="KW-0472">Membrane</keyword>
<comment type="caution">
    <text evidence="11">The sequence shown here is derived from an EMBL/GenBank/DDBJ whole genome shotgun (WGS) entry which is preliminary data.</text>
</comment>
<feature type="transmembrane region" description="Helical" evidence="9">
    <location>
        <begin position="59"/>
        <end position="80"/>
    </location>
</feature>
<evidence type="ECO:0000256" key="1">
    <source>
        <dbReference type="ARBA" id="ARBA00004429"/>
    </source>
</evidence>
<evidence type="ECO:0000313" key="12">
    <source>
        <dbReference type="Proteomes" id="UP000005856"/>
    </source>
</evidence>
<dbReference type="PANTHER" id="PTHR35011:SF4">
    <property type="entry name" value="SLL1102 PROTEIN"/>
    <property type="match status" value="1"/>
</dbReference>
<accession>A6F0Q8</accession>